<reference evidence="5 6" key="1">
    <citation type="submission" date="2018-07" db="EMBL/GenBank/DDBJ databases">
        <title>Genomic Encyclopedia of Type Strains, Phase IV (KMG-IV): sequencing the most valuable type-strain genomes for metagenomic binning, comparative biology and taxonomic classification.</title>
        <authorList>
            <person name="Goeker M."/>
        </authorList>
    </citation>
    <scope>NUCLEOTIDE SEQUENCE [LARGE SCALE GENOMIC DNA]</scope>
    <source>
        <strain evidence="5 6">DSM 27696</strain>
    </source>
</reference>
<dbReference type="SUPFAM" id="SSF52540">
    <property type="entry name" value="P-loop containing nucleoside triphosphate hydrolases"/>
    <property type="match status" value="1"/>
</dbReference>
<dbReference type="InterPro" id="IPR003593">
    <property type="entry name" value="AAA+_ATPase"/>
</dbReference>
<dbReference type="AlphaFoldDB" id="A0A368XEV7"/>
<dbReference type="CDD" id="cd03228">
    <property type="entry name" value="ABCC_MRP_Like"/>
    <property type="match status" value="1"/>
</dbReference>
<dbReference type="InterPro" id="IPR027417">
    <property type="entry name" value="P-loop_NTPase"/>
</dbReference>
<comment type="caution">
    <text evidence="5">The sequence shown here is derived from an EMBL/GenBank/DDBJ whole genome shotgun (WGS) entry which is preliminary data.</text>
</comment>
<dbReference type="RefSeq" id="WP_114353361.1">
    <property type="nucleotide sequence ID" value="NZ_QPJJ01000009.1"/>
</dbReference>
<evidence type="ECO:0000259" key="4">
    <source>
        <dbReference type="PROSITE" id="PS50893"/>
    </source>
</evidence>
<evidence type="ECO:0000256" key="1">
    <source>
        <dbReference type="ARBA" id="ARBA00022448"/>
    </source>
</evidence>
<evidence type="ECO:0000313" key="6">
    <source>
        <dbReference type="Proteomes" id="UP000252585"/>
    </source>
</evidence>
<dbReference type="OrthoDB" id="9785080at2"/>
<keyword evidence="1" id="KW-0813">Transport</keyword>
<dbReference type="PANTHER" id="PTHR43423:SF1">
    <property type="entry name" value="ABC TRANSPORTER I FAMILY MEMBER 17"/>
    <property type="match status" value="1"/>
</dbReference>
<dbReference type="GO" id="GO:0016887">
    <property type="term" value="F:ATP hydrolysis activity"/>
    <property type="evidence" value="ECO:0007669"/>
    <property type="project" value="InterPro"/>
</dbReference>
<dbReference type="SMART" id="SM00382">
    <property type="entry name" value="AAA"/>
    <property type="match status" value="1"/>
</dbReference>
<dbReference type="PROSITE" id="PS00211">
    <property type="entry name" value="ABC_TRANSPORTER_1"/>
    <property type="match status" value="1"/>
</dbReference>
<keyword evidence="6" id="KW-1185">Reference proteome</keyword>
<keyword evidence="2" id="KW-0547">Nucleotide-binding</keyword>
<gene>
    <name evidence="5" type="ORF">DFR57_109105</name>
</gene>
<dbReference type="PANTHER" id="PTHR43423">
    <property type="entry name" value="ABC TRANSPORTER I FAMILY MEMBER 17"/>
    <property type="match status" value="1"/>
</dbReference>
<evidence type="ECO:0000256" key="2">
    <source>
        <dbReference type="ARBA" id="ARBA00022741"/>
    </source>
</evidence>
<name>A0A368XEV7_9BACI</name>
<dbReference type="InterPro" id="IPR003439">
    <property type="entry name" value="ABC_transporter-like_ATP-bd"/>
</dbReference>
<feature type="domain" description="ABC transporter" evidence="4">
    <location>
        <begin position="2"/>
        <end position="214"/>
    </location>
</feature>
<evidence type="ECO:0000313" key="5">
    <source>
        <dbReference type="EMBL" id="RCW66385.1"/>
    </source>
</evidence>
<dbReference type="PROSITE" id="PS50893">
    <property type="entry name" value="ABC_TRANSPORTER_2"/>
    <property type="match status" value="1"/>
</dbReference>
<keyword evidence="3 5" id="KW-0067">ATP-binding</keyword>
<dbReference type="GO" id="GO:0005524">
    <property type="term" value="F:ATP binding"/>
    <property type="evidence" value="ECO:0007669"/>
    <property type="project" value="UniProtKB-KW"/>
</dbReference>
<protein>
    <submittedName>
        <fullName evidence="5">Putative ABC transport system ATP-binding protein</fullName>
    </submittedName>
</protein>
<dbReference type="InterPro" id="IPR017871">
    <property type="entry name" value="ABC_transporter-like_CS"/>
</dbReference>
<dbReference type="Proteomes" id="UP000252585">
    <property type="component" value="Unassembled WGS sequence"/>
</dbReference>
<proteinExistence type="predicted"/>
<sequence length="215" mass="24274">MFTLKNVSYKNILSIDNIEIKGQAITTLFGESGSGKSTFLKLLNRIHTNESGEITYKNQKISTLDPIQLRREVIMLPQEPTIFKGTVRDNLQIGLEFSEKEKKEDQELMKLLESLKVKKQLDDDGKELSGGEKQRVALGRIMLLDAPVYLVDEPTSALDESTETTIMDLFINFIKDNDKTAVMVTHSKEVAQKYSDEVIYMKNLMVGGATHGRND</sequence>
<evidence type="ECO:0000256" key="3">
    <source>
        <dbReference type="ARBA" id="ARBA00022840"/>
    </source>
</evidence>
<dbReference type="Pfam" id="PF00005">
    <property type="entry name" value="ABC_tran"/>
    <property type="match status" value="1"/>
</dbReference>
<dbReference type="EMBL" id="QPJJ01000009">
    <property type="protein sequence ID" value="RCW66385.1"/>
    <property type="molecule type" value="Genomic_DNA"/>
</dbReference>
<organism evidence="5 6">
    <name type="scientific">Saliterribacillus persicus</name>
    <dbReference type="NCBI Taxonomy" id="930114"/>
    <lineage>
        <taxon>Bacteria</taxon>
        <taxon>Bacillati</taxon>
        <taxon>Bacillota</taxon>
        <taxon>Bacilli</taxon>
        <taxon>Bacillales</taxon>
        <taxon>Bacillaceae</taxon>
        <taxon>Saliterribacillus</taxon>
    </lineage>
</organism>
<accession>A0A368XEV7</accession>
<dbReference type="Gene3D" id="3.40.50.300">
    <property type="entry name" value="P-loop containing nucleotide triphosphate hydrolases"/>
    <property type="match status" value="1"/>
</dbReference>